<gene>
    <name evidence="1" type="ORF">NCTC10899_02959</name>
</gene>
<dbReference type="Proteomes" id="UP000254260">
    <property type="component" value="Unassembled WGS sequence"/>
</dbReference>
<evidence type="ECO:0000313" key="1">
    <source>
        <dbReference type="EMBL" id="SUD40127.1"/>
    </source>
</evidence>
<protein>
    <submittedName>
        <fullName evidence="1">Uncharacterized protein</fullName>
    </submittedName>
</protein>
<name>A0A379IUY8_ECTME</name>
<dbReference type="RefSeq" id="WP_258867422.1">
    <property type="nucleotide sequence ID" value="NZ_UGUU01000001.1"/>
</dbReference>
<evidence type="ECO:0000313" key="2">
    <source>
        <dbReference type="Proteomes" id="UP000254260"/>
    </source>
</evidence>
<reference evidence="1 2" key="1">
    <citation type="submission" date="2018-06" db="EMBL/GenBank/DDBJ databases">
        <authorList>
            <consortium name="Pathogen Informatics"/>
            <person name="Doyle S."/>
        </authorList>
    </citation>
    <scope>NUCLEOTIDE SEQUENCE [LARGE SCALE GENOMIC DNA]</scope>
    <source>
        <strain evidence="1 2">NCTC10899</strain>
    </source>
</reference>
<dbReference type="AlphaFoldDB" id="A0A379IUY8"/>
<organism evidence="1 2">
    <name type="scientific">Ectopseudomonas mendocina</name>
    <name type="common">Pseudomonas mendocina</name>
    <dbReference type="NCBI Taxonomy" id="300"/>
    <lineage>
        <taxon>Bacteria</taxon>
        <taxon>Pseudomonadati</taxon>
        <taxon>Pseudomonadota</taxon>
        <taxon>Gammaproteobacteria</taxon>
        <taxon>Pseudomonadales</taxon>
        <taxon>Pseudomonadaceae</taxon>
        <taxon>Ectopseudomonas</taxon>
    </lineage>
</organism>
<sequence length="152" mass="17621">MPRCKDSATIRNKAEEVMGRIRRHMPYRHQLMYEWPYMTGATCLVVLLIWQPFQPAALAVMLSQPPPSTQVAQRSLREVDSNCYQVHSEALDEQPCDDCDKDKVTATHPERDFQFSRSILTCRDIHHDPLRARAADRPNNMMIEVIKANHSF</sequence>
<dbReference type="EMBL" id="UGUU01000001">
    <property type="protein sequence ID" value="SUD40127.1"/>
    <property type="molecule type" value="Genomic_DNA"/>
</dbReference>
<accession>A0A379IUY8</accession>
<proteinExistence type="predicted"/>